<keyword evidence="4" id="KW-1185">Reference proteome</keyword>
<accession>A0A2N1JD08</accession>
<evidence type="ECO:0000313" key="4">
    <source>
        <dbReference type="Proteomes" id="UP000232875"/>
    </source>
</evidence>
<evidence type="ECO:0000313" key="3">
    <source>
        <dbReference type="EMBL" id="PKI84423.1"/>
    </source>
</evidence>
<feature type="region of interest" description="Disordered" evidence="1">
    <location>
        <begin position="1"/>
        <end position="21"/>
    </location>
</feature>
<feature type="compositionally biased region" description="Acidic residues" evidence="1">
    <location>
        <begin position="102"/>
        <end position="112"/>
    </location>
</feature>
<sequence length="310" mass="33646">MGKRPRKHSTRAIGPDPGHVQGLLEHHEEHAVWDEESTPQRVDSMGNAHVALGTDSSVVAAPAAVQETRSTKDAAQNSTGANKTHLAARTAAAPAVARPLEAPEEDDSDEEDNTTRKRRKRTRKRKKGAYTNAEPGPDPSSDAHLNDSAQKSIAYAQCYLTDKSKWKFSKPRQNWLLRHMLWSDEIRAAASTLAAVEESERNAALSEDALSMLAPAFQIPEESAVVPDIYVPVVAVYLQSIMGLSKQRVIDALTVAAAASLPPPPPDASAESTEAQELPKAYTCAAAWCTLRAARAHEILQWIQARETAP</sequence>
<feature type="region of interest" description="Disordered" evidence="1">
    <location>
        <begin position="61"/>
        <end position="145"/>
    </location>
</feature>
<dbReference type="STRING" id="2020962.A0A2N1JD08"/>
<feature type="compositionally biased region" description="Low complexity" evidence="1">
    <location>
        <begin position="87"/>
        <end position="100"/>
    </location>
</feature>
<reference evidence="3 4" key="1">
    <citation type="submission" date="2017-10" db="EMBL/GenBank/DDBJ databases">
        <title>A novel species of cold-tolerant Malassezia isolated from bats.</title>
        <authorList>
            <person name="Lorch J.M."/>
            <person name="Palmer J.M."/>
            <person name="Vanderwolf K.J."/>
            <person name="Schmidt K.Z."/>
            <person name="Verant M.L."/>
            <person name="Weller T.J."/>
            <person name="Blehert D.S."/>
        </authorList>
    </citation>
    <scope>NUCLEOTIDE SEQUENCE [LARGE SCALE GENOMIC DNA]</scope>
    <source>
        <strain evidence="3 4">NWHC:44797-103</strain>
    </source>
</reference>
<dbReference type="AlphaFoldDB" id="A0A2N1JD08"/>
<protein>
    <recommendedName>
        <fullName evidence="2">WKF domain-containing protein</fullName>
    </recommendedName>
</protein>
<feature type="compositionally biased region" description="Basic residues" evidence="1">
    <location>
        <begin position="1"/>
        <end position="10"/>
    </location>
</feature>
<dbReference type="PANTHER" id="PTHR22306:SF2">
    <property type="entry name" value="CHROMOSOME 7 OPEN READING FRAME 50"/>
    <property type="match status" value="1"/>
</dbReference>
<evidence type="ECO:0000259" key="2">
    <source>
        <dbReference type="Pfam" id="PF10180"/>
    </source>
</evidence>
<dbReference type="OrthoDB" id="10261563at2759"/>
<gene>
    <name evidence="3" type="ORF">MVES_001749</name>
</gene>
<feature type="domain" description="WKF" evidence="2">
    <location>
        <begin position="154"/>
        <end position="190"/>
    </location>
</feature>
<dbReference type="Pfam" id="PF10180">
    <property type="entry name" value="WKF"/>
    <property type="match status" value="1"/>
</dbReference>
<dbReference type="PANTHER" id="PTHR22306">
    <property type="entry name" value="CHROMOSOME 7 OPEN READING FRAME 50"/>
    <property type="match status" value="1"/>
</dbReference>
<evidence type="ECO:0000256" key="1">
    <source>
        <dbReference type="SAM" id="MobiDB-lite"/>
    </source>
</evidence>
<dbReference type="EMBL" id="KZ454989">
    <property type="protein sequence ID" value="PKI84423.1"/>
    <property type="molecule type" value="Genomic_DNA"/>
</dbReference>
<name>A0A2N1JD08_9BASI</name>
<feature type="compositionally biased region" description="Basic residues" evidence="1">
    <location>
        <begin position="116"/>
        <end position="128"/>
    </location>
</feature>
<proteinExistence type="predicted"/>
<organism evidence="3 4">
    <name type="scientific">Malassezia vespertilionis</name>
    <dbReference type="NCBI Taxonomy" id="2020962"/>
    <lineage>
        <taxon>Eukaryota</taxon>
        <taxon>Fungi</taxon>
        <taxon>Dikarya</taxon>
        <taxon>Basidiomycota</taxon>
        <taxon>Ustilaginomycotina</taxon>
        <taxon>Malasseziomycetes</taxon>
        <taxon>Malasseziales</taxon>
        <taxon>Malasseziaceae</taxon>
        <taxon>Malassezia</taxon>
    </lineage>
</organism>
<dbReference type="InterPro" id="IPR019327">
    <property type="entry name" value="WKF"/>
</dbReference>
<feature type="compositionally biased region" description="Polar residues" evidence="1">
    <location>
        <begin position="73"/>
        <end position="82"/>
    </location>
</feature>
<dbReference type="Proteomes" id="UP000232875">
    <property type="component" value="Unassembled WGS sequence"/>
</dbReference>